<dbReference type="AlphaFoldDB" id="A0A1I7WEE7"/>
<organism evidence="2 3">
    <name type="scientific">Heterorhabditis bacteriophora</name>
    <name type="common">Entomopathogenic nematode worm</name>
    <dbReference type="NCBI Taxonomy" id="37862"/>
    <lineage>
        <taxon>Eukaryota</taxon>
        <taxon>Metazoa</taxon>
        <taxon>Ecdysozoa</taxon>
        <taxon>Nematoda</taxon>
        <taxon>Chromadorea</taxon>
        <taxon>Rhabditida</taxon>
        <taxon>Rhabditina</taxon>
        <taxon>Rhabditomorpha</taxon>
        <taxon>Strongyloidea</taxon>
        <taxon>Heterorhabditidae</taxon>
        <taxon>Heterorhabditis</taxon>
    </lineage>
</organism>
<evidence type="ECO:0000313" key="3">
    <source>
        <dbReference type="WBParaSite" id="Hba_03336"/>
    </source>
</evidence>
<dbReference type="WBParaSite" id="Hba_03336">
    <property type="protein sequence ID" value="Hba_03336"/>
    <property type="gene ID" value="Hba_03336"/>
</dbReference>
<keyword evidence="1" id="KW-0812">Transmembrane</keyword>
<reference evidence="3" key="1">
    <citation type="submission" date="2016-11" db="UniProtKB">
        <authorList>
            <consortium name="WormBaseParasite"/>
        </authorList>
    </citation>
    <scope>IDENTIFICATION</scope>
</reference>
<proteinExistence type="predicted"/>
<protein>
    <submittedName>
        <fullName evidence="3">Cytochrome c oxidase subunit 1</fullName>
    </submittedName>
</protein>
<keyword evidence="2" id="KW-1185">Reference proteome</keyword>
<keyword evidence="1" id="KW-1133">Transmembrane helix</keyword>
<feature type="transmembrane region" description="Helical" evidence="1">
    <location>
        <begin position="24"/>
        <end position="45"/>
    </location>
</feature>
<sequence>MGMVTYSTIGAQNGELDSLMMLSFNIWSICFPISIFFSGGTRYIFADGIFHLLSADLFLSLYRSSAVPVDGILEVVVPIILLGRHTFVACSPHISADLPVLDSHRQYMCFGIT</sequence>
<name>A0A1I7WEE7_HETBA</name>
<keyword evidence="1" id="KW-0472">Membrane</keyword>
<evidence type="ECO:0000313" key="2">
    <source>
        <dbReference type="Proteomes" id="UP000095283"/>
    </source>
</evidence>
<dbReference type="Proteomes" id="UP000095283">
    <property type="component" value="Unplaced"/>
</dbReference>
<evidence type="ECO:0000256" key="1">
    <source>
        <dbReference type="SAM" id="Phobius"/>
    </source>
</evidence>
<accession>A0A1I7WEE7</accession>